<dbReference type="Pfam" id="PF00440">
    <property type="entry name" value="TetR_N"/>
    <property type="match status" value="1"/>
</dbReference>
<dbReference type="Proteomes" id="UP000179769">
    <property type="component" value="Unassembled WGS sequence"/>
</dbReference>
<evidence type="ECO:0000256" key="2">
    <source>
        <dbReference type="ARBA" id="ARBA00023125"/>
    </source>
</evidence>
<dbReference type="SUPFAM" id="SSF48498">
    <property type="entry name" value="Tetracyclin repressor-like, C-terminal domain"/>
    <property type="match status" value="1"/>
</dbReference>
<dbReference type="GO" id="GO:0003700">
    <property type="term" value="F:DNA-binding transcription factor activity"/>
    <property type="evidence" value="ECO:0007669"/>
    <property type="project" value="TreeGrafter"/>
</dbReference>
<proteinExistence type="predicted"/>
<reference evidence="7" key="1">
    <citation type="submission" date="2016-07" db="EMBL/GenBank/DDBJ databases">
        <title>Frankia sp. NRRL B-16219 Genome sequencing.</title>
        <authorList>
            <person name="Ghodhbane-Gtari F."/>
            <person name="Swanson E."/>
            <person name="Gueddou A."/>
            <person name="Louati M."/>
            <person name="Nouioui I."/>
            <person name="Hezbri K."/>
            <person name="Abebe-Akele F."/>
            <person name="Simpson S."/>
            <person name="Morris K."/>
            <person name="Thomas K."/>
            <person name="Gtari M."/>
            <person name="Tisa L.S."/>
        </authorList>
    </citation>
    <scope>NUCLEOTIDE SEQUENCE [LARGE SCALE GENOMIC DNA]</scope>
    <source>
        <strain evidence="7">NRRL B-16219</strain>
    </source>
</reference>
<dbReference type="PROSITE" id="PS50977">
    <property type="entry name" value="HTH_TETR_2"/>
    <property type="match status" value="1"/>
</dbReference>
<name>A0A1S1PPB7_9ACTN</name>
<dbReference type="SUPFAM" id="SSF46689">
    <property type="entry name" value="Homeodomain-like"/>
    <property type="match status" value="1"/>
</dbReference>
<protein>
    <submittedName>
        <fullName evidence="6">TetR family transcriptional regulator</fullName>
    </submittedName>
</protein>
<dbReference type="EMBL" id="MAXA01000241">
    <property type="protein sequence ID" value="OHV23091.1"/>
    <property type="molecule type" value="Genomic_DNA"/>
</dbReference>
<accession>A0A1S1PPB7</accession>
<evidence type="ECO:0000256" key="4">
    <source>
        <dbReference type="PROSITE-ProRule" id="PRU00335"/>
    </source>
</evidence>
<evidence type="ECO:0000256" key="3">
    <source>
        <dbReference type="ARBA" id="ARBA00023163"/>
    </source>
</evidence>
<sequence>MIPVMEPGRTRTPPRQRATLVNTRSRESRLALTRAALRLWSEGDFDAAYEASTVADIAHAAGVSKGTFYFHFPNKEAILLEMSSATIQAMIDQVEAGTARGVPLRSLSDQMMTSMARRVVRAPRGAALRAGALGFVGRPDDGTLAIPRLSVAFESLLRHGRERGELGEQIDVEEVAAMMTAVTMEAITRWGAGDRSASWLRQTLRDRVTVILRGISHPDES</sequence>
<comment type="caution">
    <text evidence="6">The sequence shown here is derived from an EMBL/GenBank/DDBJ whole genome shotgun (WGS) entry which is preliminary data.</text>
</comment>
<keyword evidence="7" id="KW-1185">Reference proteome</keyword>
<dbReference type="PANTHER" id="PTHR30055">
    <property type="entry name" value="HTH-TYPE TRANSCRIPTIONAL REGULATOR RUTR"/>
    <property type="match status" value="1"/>
</dbReference>
<dbReference type="InterPro" id="IPR050109">
    <property type="entry name" value="HTH-type_TetR-like_transc_reg"/>
</dbReference>
<dbReference type="AlphaFoldDB" id="A0A1S1PPB7"/>
<organism evidence="6 7">
    <name type="scientific">Parafrankia soli</name>
    <dbReference type="NCBI Taxonomy" id="2599596"/>
    <lineage>
        <taxon>Bacteria</taxon>
        <taxon>Bacillati</taxon>
        <taxon>Actinomycetota</taxon>
        <taxon>Actinomycetes</taxon>
        <taxon>Frankiales</taxon>
        <taxon>Frankiaceae</taxon>
        <taxon>Parafrankia</taxon>
    </lineage>
</organism>
<dbReference type="PANTHER" id="PTHR30055:SF234">
    <property type="entry name" value="HTH-TYPE TRANSCRIPTIONAL REGULATOR BETI"/>
    <property type="match status" value="1"/>
</dbReference>
<dbReference type="InterPro" id="IPR009057">
    <property type="entry name" value="Homeodomain-like_sf"/>
</dbReference>
<gene>
    <name evidence="6" type="ORF">BBK14_24535</name>
</gene>
<evidence type="ECO:0000313" key="7">
    <source>
        <dbReference type="Proteomes" id="UP000179769"/>
    </source>
</evidence>
<evidence type="ECO:0000313" key="6">
    <source>
        <dbReference type="EMBL" id="OHV23091.1"/>
    </source>
</evidence>
<feature type="DNA-binding region" description="H-T-H motif" evidence="4">
    <location>
        <begin position="53"/>
        <end position="72"/>
    </location>
</feature>
<feature type="domain" description="HTH tetR-type" evidence="5">
    <location>
        <begin position="26"/>
        <end position="90"/>
    </location>
</feature>
<dbReference type="GO" id="GO:0000976">
    <property type="term" value="F:transcription cis-regulatory region binding"/>
    <property type="evidence" value="ECO:0007669"/>
    <property type="project" value="TreeGrafter"/>
</dbReference>
<keyword evidence="1" id="KW-0805">Transcription regulation</keyword>
<dbReference type="Gene3D" id="1.10.357.10">
    <property type="entry name" value="Tetracycline Repressor, domain 2"/>
    <property type="match status" value="1"/>
</dbReference>
<dbReference type="InterPro" id="IPR036271">
    <property type="entry name" value="Tet_transcr_reg_TetR-rel_C_sf"/>
</dbReference>
<dbReference type="RefSeq" id="WP_071065890.1">
    <property type="nucleotide sequence ID" value="NZ_MAXA01000241.1"/>
</dbReference>
<dbReference type="InterPro" id="IPR001647">
    <property type="entry name" value="HTH_TetR"/>
</dbReference>
<keyword evidence="2 4" id="KW-0238">DNA-binding</keyword>
<evidence type="ECO:0000256" key="1">
    <source>
        <dbReference type="ARBA" id="ARBA00023015"/>
    </source>
</evidence>
<evidence type="ECO:0000259" key="5">
    <source>
        <dbReference type="PROSITE" id="PS50977"/>
    </source>
</evidence>
<dbReference type="OrthoDB" id="4551013at2"/>
<keyword evidence="3" id="KW-0804">Transcription</keyword>